<keyword evidence="3" id="KW-1185">Reference proteome</keyword>
<evidence type="ECO:0000313" key="3">
    <source>
        <dbReference type="Proteomes" id="UP000830671"/>
    </source>
</evidence>
<protein>
    <submittedName>
        <fullName evidence="2">Uncharacterized protein</fullName>
    </submittedName>
</protein>
<proteinExistence type="predicted"/>
<dbReference type="KEGG" id="clup:CLUP02_06027"/>
<dbReference type="RefSeq" id="XP_049142174.1">
    <property type="nucleotide sequence ID" value="XM_049285031.1"/>
</dbReference>
<evidence type="ECO:0000313" key="2">
    <source>
        <dbReference type="EMBL" id="UQC80544.1"/>
    </source>
</evidence>
<name>A0A9Q8WEN2_9PEZI</name>
<dbReference type="AlphaFoldDB" id="A0A9Q8WEN2"/>
<feature type="region of interest" description="Disordered" evidence="1">
    <location>
        <begin position="296"/>
        <end position="331"/>
    </location>
</feature>
<accession>A0A9Q8WEN2</accession>
<organism evidence="2 3">
    <name type="scientific">Colletotrichum lupini</name>
    <dbReference type="NCBI Taxonomy" id="145971"/>
    <lineage>
        <taxon>Eukaryota</taxon>
        <taxon>Fungi</taxon>
        <taxon>Dikarya</taxon>
        <taxon>Ascomycota</taxon>
        <taxon>Pezizomycotina</taxon>
        <taxon>Sordariomycetes</taxon>
        <taxon>Hypocreomycetidae</taxon>
        <taxon>Glomerellales</taxon>
        <taxon>Glomerellaceae</taxon>
        <taxon>Colletotrichum</taxon>
        <taxon>Colletotrichum acutatum species complex</taxon>
    </lineage>
</organism>
<sequence length="449" mass="49190">MFMGPVVVVKRKGHRVAYQADRQAGSVSLGGHGLPKSKTTTNTVKQHGGTGHSTRPFGTRFFGCFCAAGMERREAGMTPPWLGKRHRRVLFSWGRGVGSVEDELRGEAGVLPYIDRILSKHKKSIPSFGPSLLLAMLAFCRLPVVFHLPCSKHLSKLPDFGFTLSHARRAMGGIPVNAAGHQEDSTVPDCVLSTILETAFQTTCIPLGIKQELHVAAIWIHDPTAGEGARRCLPYLHTDMCSYECLPPPPSDNLSLHVIYLIRMAGLSVCNTFFLVSICFLAISITQNKQEGELLKGKPWSTQAGPPTSTTGSTTDDCTGNQRTTTTTSTSAATTTITAVAVAASSSPQSRNERNFMTPHPFFDSLNKAFPIIFFQPGIFFNPFYHPVLWPIRGFTKKEQAQNAPSASEPRYPRSLPLTTHSSPRQYLTSYYAIGNRKKPRHCSSSSLQ</sequence>
<evidence type="ECO:0000256" key="1">
    <source>
        <dbReference type="SAM" id="MobiDB-lite"/>
    </source>
</evidence>
<dbReference type="Proteomes" id="UP000830671">
    <property type="component" value="Chromosome 3"/>
</dbReference>
<dbReference type="EMBL" id="CP019475">
    <property type="protein sequence ID" value="UQC80544.1"/>
    <property type="molecule type" value="Genomic_DNA"/>
</dbReference>
<gene>
    <name evidence="2" type="ORF">CLUP02_06027</name>
</gene>
<feature type="compositionally biased region" description="Low complexity" evidence="1">
    <location>
        <begin position="305"/>
        <end position="317"/>
    </location>
</feature>
<reference evidence="2" key="1">
    <citation type="journal article" date="2021" name="Mol. Plant Microbe Interact.">
        <title>Complete Genome Sequence of the Plant-Pathogenic Fungus Colletotrichum lupini.</title>
        <authorList>
            <person name="Baroncelli R."/>
            <person name="Pensec F."/>
            <person name="Da Lio D."/>
            <person name="Boufleur T."/>
            <person name="Vicente I."/>
            <person name="Sarrocco S."/>
            <person name="Picot A."/>
            <person name="Baraldi E."/>
            <person name="Sukno S."/>
            <person name="Thon M."/>
            <person name="Le Floch G."/>
        </authorList>
    </citation>
    <scope>NUCLEOTIDE SEQUENCE</scope>
    <source>
        <strain evidence="2">IMI 504893</strain>
    </source>
</reference>
<dbReference type="GeneID" id="73340041"/>
<feature type="region of interest" description="Disordered" evidence="1">
    <location>
        <begin position="27"/>
        <end position="53"/>
    </location>
</feature>
<feature type="region of interest" description="Disordered" evidence="1">
    <location>
        <begin position="400"/>
        <end position="422"/>
    </location>
</feature>